<feature type="compositionally biased region" description="Basic and acidic residues" evidence="2">
    <location>
        <begin position="1364"/>
        <end position="1391"/>
    </location>
</feature>
<feature type="compositionally biased region" description="Acidic residues" evidence="2">
    <location>
        <begin position="664"/>
        <end position="678"/>
    </location>
</feature>
<reference evidence="4 5" key="1">
    <citation type="submission" date="2024-02" db="EMBL/GenBank/DDBJ databases">
        <authorList>
            <person name="Chen Y."/>
            <person name="Shah S."/>
            <person name="Dougan E. K."/>
            <person name="Thang M."/>
            <person name="Chan C."/>
        </authorList>
    </citation>
    <scope>NUCLEOTIDE SEQUENCE [LARGE SCALE GENOMIC DNA]</scope>
</reference>
<dbReference type="Pfam" id="PF20209">
    <property type="entry name" value="DUF6570"/>
    <property type="match status" value="1"/>
</dbReference>
<gene>
    <name evidence="4" type="ORF">CCMP2556_LOCUS31123</name>
</gene>
<comment type="caution">
    <text evidence="4">The sequence shown here is derived from an EMBL/GenBank/DDBJ whole genome shotgun (WGS) entry which is preliminary data.</text>
</comment>
<feature type="region of interest" description="Disordered" evidence="2">
    <location>
        <begin position="1363"/>
        <end position="1402"/>
    </location>
</feature>
<evidence type="ECO:0000313" key="5">
    <source>
        <dbReference type="Proteomes" id="UP001642484"/>
    </source>
</evidence>
<feature type="region of interest" description="Disordered" evidence="2">
    <location>
        <begin position="634"/>
        <end position="653"/>
    </location>
</feature>
<dbReference type="PROSITE" id="PS00028">
    <property type="entry name" value="ZINC_FINGER_C2H2_1"/>
    <property type="match status" value="1"/>
</dbReference>
<protein>
    <recommendedName>
        <fullName evidence="3">C2H2-type domain-containing protein</fullName>
    </recommendedName>
</protein>
<dbReference type="SUPFAM" id="SSF52540">
    <property type="entry name" value="P-loop containing nucleoside triphosphate hydrolases"/>
    <property type="match status" value="2"/>
</dbReference>
<keyword evidence="5" id="KW-1185">Reference proteome</keyword>
<feature type="domain" description="C2H2-type" evidence="3">
    <location>
        <begin position="186"/>
        <end position="207"/>
    </location>
</feature>
<evidence type="ECO:0000259" key="3">
    <source>
        <dbReference type="PROSITE" id="PS00028"/>
    </source>
</evidence>
<accession>A0ABP0NIC2</accession>
<name>A0ABP0NIC2_9DINO</name>
<evidence type="ECO:0000256" key="1">
    <source>
        <dbReference type="SAM" id="Coils"/>
    </source>
</evidence>
<keyword evidence="1" id="KW-0175">Coiled coil</keyword>
<dbReference type="Proteomes" id="UP001642484">
    <property type="component" value="Unassembled WGS sequence"/>
</dbReference>
<feature type="region of interest" description="Disordered" evidence="2">
    <location>
        <begin position="314"/>
        <end position="336"/>
    </location>
</feature>
<evidence type="ECO:0000313" key="4">
    <source>
        <dbReference type="EMBL" id="CAK9063314.1"/>
    </source>
</evidence>
<dbReference type="InterPro" id="IPR046700">
    <property type="entry name" value="DUF6570"/>
</dbReference>
<sequence>MELQNASAVARREALPLLDGPLVAEIMALRGDVDGRKPVESFDLLVAALKDAQCSMPDQPAWFQSAWGVKEPEQLHALAQDFDTFLTKHDLRDLWTEASLGTAMVWVGWFGILQHRDQRKAKVEEWVSESRGLFKSPPAQYVLSTRMDTYAFPPFFKTDAESMYGVAGGAELPKGLLPILTAPRVCELCGDGFVNWTDLSAHVDQAHVNWAEYRKRVFWHAQHEEAAPCHGLPMSWARKRRILGNATAQLVSVASQPLGDESVSAAVRTAEPRAPEREPRAMVGCAVCATKEWTERMRRCYMFRTLPLGKEVREEMDEEEAAEAQAGSADEQAGRRRSNLLRDKHGLYYFGPAEEIQQLLGVDKYAERWPKIPVAELHASSVQHPDRPGYRWLLHTRRVPLRKKAESAVARAEVSVADAHAEGEAAVAREDGSRDTAVEGHPPCAGIGDSNGTVFLCRWCCHSLCHRKPTLPKRALANDLWGGREHPLYQKLRDLPAARMLLGQARVLYRKVVLNHKHGRDACELQHGLQGNTTFIAQPRTSAVGKSLPPCMEDVGQQLQVIFSVSRTDVARAKPLLVPRSLYLECARLRQQLCPLFHDVEIDVARAQVDLKEDEAPPGIVSAAVRMEEANMFRPNLTGPASSRAADTAARSREDEIVEADLLDEEPEKLDAEAEGEESCAAAQGEAGKAPVEEAENLIGLDEAADNDPLQHYVVLQEQIRRIQEDQARIQRKEEKAEAAQGDAQVVAGMELTAAREACRGHALELREVCRRLADRHEQSIEAELQLLEGPRTPDANVLEVRAGQLLSMFLPESWCLAFTEFFFGDCLPFDQRRPVRIAPRALMACLLKREELEYHLATDAVPYAARPTSRWDNAEVTAMFADTVRRQSLLLATKMTFLSHKSFQLDLQAIAKAKAEDFQALQRYSTLGQAYASAGNRDGPAMKALKHLLTSTAVVPLTEGNKMKLRHFGHAMDMTFGPLKLFLTCNFADTYMPLTMTVFDPSNMERLCETQWDLLAERPLLPALQHMHRVVARSPVTQALVFLLMEEIILTQILGVHSAYIGQHCFDDPDMPSRLRVAKDDHMASNASLGVADFVESLLMPLEAQGRVEESGDHRMLLEVGDKLKRLLRRGKELVRKASVFYSNTRNEYGRVQVVRRHPFRSTSNDLCQAFARCNVDLQRNDRVVPSEAPEFSLVDLKPVQFFYGHARLSADARHILACLAEGVRSSHVCDFYMTKYLAKGQQVLASAITPVLHGLERLDAEIAAGKKILGTTEDLARAKLRRILFSANRSHWFSSCELAIFALTGGHSVATHIDRPLFLSKVFYLLEEGKRLWNGALAGDFVQEAARPADVDVAHVVPLPRESTKRSAERSSLEQDGCHSEDKKRRISESRSTAASGEHVEGDGAVAVDASCLEVAKTGDEACVGAPCCERVDMEPEQPGVRMFRATASTFDDWLHRGFFLQDLNFHSYVAYIEIVPRQQGKLGDCFLFDEHYLKAKTYWQRLAPRMAVPRVVGAACSRTDVGNGEENARYKLTLFGLMRCPGVGACADPVSLAAAYVCSQQTQDIRFSPAWRLRRAEVEVLATEADRKIRIAKKLPTLADTTTFRCLEGKGFTWCHILVSQALYHGHNKHVCVGTQNFQKLVVCISAYLAPVADTFAAEQLHLAEFVAHRTRDMVFRLDMHTEARNTAIQIAKDKTTASVEDDTASVRSDDQQIMVEIENVGGEPDAVEDDRVGEANVERPMAGGIELMTLLPQDCYDPDAVRAHLLHVSELESAKQRGTRTSDAVRFMLEVEKALNTKVALCHEHFPVEDSGGWMPQASVELLLSAQQQRVEFYRKMDSADDAAEEATVAVAHAEEEAVVRLVAADLRLRGPAAVAKVLADRATLNRDQLGFVAIVAKILQDAFESLPPSGDGMLAKDRVLLRCLLVGGGGCGKTRIINMVLRPLFEAVFGDGSMQAQAPSNKAARQIHGRTMHSANKLRKDSSLRTVHLRVSAETRKALECNTVPLAAIVIDEFSQCIGQMLHADALRKSYGRQRALGLELHRYAELDESWGRMPVVVISGDDLQLPPVPFSHSLLASVDGTSDEHKAGVHLFGQFRYVYRLQTAMRFQDPVLECILRKMRTPGGALLTQSEWQALVNTNISGSGDSARLSGTEHFFQACYTWSVVSMAYTIRSFESAKAAGKTLYATRAVDMIQNLQADKAAAIARAVVAHPNMNETGRLPHYGLYHVGMEVRFTQTVAAPHVVVDTIGIIRGFAFASEDRSRTDLHASFVVLRRFPEAIYVELQDVPQKFLPDEACLEHTPHMDAECAACLRMRGVFLVRPFTNQQGWSLKVTIPGSLATGTEEEISVKIRRTQIPLVTVKASTLHVLQGTTTDPGLIFHWRFPRRLQADMRWLAAYVALSRVRSLDRLRSVGLDNKIRAILEQGPPNTLPAAARHGRFVVQVKFQKVEEYTYTRQGAPTKGKRLHVLFASAEEGAYVSGRMVMWQQKSGELEAAAARFQVGLHFEMKSVVFLQKEVAEYIHTPLKVVLDLRQTHFDSVLQGQFPNFCLGPPTRLKDILELTDGRQRFDITSLVRLRGDPRTVTTRQGQRVAQDIVLRDESCVQDGHRAEITTSIFAESQAKLEEFIALVNLEKPLTFFGFDVQVRGAEIKVTPSFQDFRCEVAVSVRAAAQDERQNEIWKEAGQTLTHEWQPSVSTDYTSKEGFLSFCALLDAYSQQDAAALHGKLFQLNNIHVPYPPEHHTVERRVLWSTRIRDCSGSLEVAIRQKAACQLAKIDTADHENAVMEFNSQHGGDLLSWPLLASVKILVTLRGDNDSGATQATDSVSTTSSSKRMRFLVVEASEQDLQATPTKAVLAVVHALSHVPCSGDAFAAALLSQLTKNSFGVFQVQPEVVVAHLETGALERHAKRRRVTCAKALVMLLSKERTQQEALGSDSYGIRLVTKNVRDALAPDAGPVTVVAYCQRHALKDFILDPPRTGTKTQYALALISDLSTTSSETTYVVEQLQLLQEGDAEAAMICLRRLEQLTALIASRQQTSDPLPAWTDTLAESASRIACPRISAYPAGDTWESPVKASQEVPFTAADTPGTG</sequence>
<dbReference type="Pfam" id="PF13245">
    <property type="entry name" value="AAA_19"/>
    <property type="match status" value="1"/>
</dbReference>
<evidence type="ECO:0000256" key="2">
    <source>
        <dbReference type="SAM" id="MobiDB-lite"/>
    </source>
</evidence>
<dbReference type="Gene3D" id="3.40.50.300">
    <property type="entry name" value="P-loop containing nucleotide triphosphate hydrolases"/>
    <property type="match status" value="1"/>
</dbReference>
<dbReference type="InterPro" id="IPR027417">
    <property type="entry name" value="P-loop_NTPase"/>
</dbReference>
<feature type="coiled-coil region" evidence="1">
    <location>
        <begin position="713"/>
        <end position="743"/>
    </location>
</feature>
<organism evidence="4 5">
    <name type="scientific">Durusdinium trenchii</name>
    <dbReference type="NCBI Taxonomy" id="1381693"/>
    <lineage>
        <taxon>Eukaryota</taxon>
        <taxon>Sar</taxon>
        <taxon>Alveolata</taxon>
        <taxon>Dinophyceae</taxon>
        <taxon>Suessiales</taxon>
        <taxon>Symbiodiniaceae</taxon>
        <taxon>Durusdinium</taxon>
    </lineage>
</organism>
<proteinExistence type="predicted"/>
<feature type="region of interest" description="Disordered" evidence="2">
    <location>
        <begin position="664"/>
        <end position="691"/>
    </location>
</feature>
<feature type="compositionally biased region" description="Low complexity" evidence="2">
    <location>
        <begin position="679"/>
        <end position="688"/>
    </location>
</feature>
<dbReference type="EMBL" id="CAXAMN010021777">
    <property type="protein sequence ID" value="CAK9063314.1"/>
    <property type="molecule type" value="Genomic_DNA"/>
</dbReference>
<dbReference type="InterPro" id="IPR013087">
    <property type="entry name" value="Znf_C2H2_type"/>
</dbReference>